<gene>
    <name evidence="2" type="ORF">JRO89_XS04G0239100</name>
</gene>
<sequence length="156" mass="16874">MKQGKSSLNPDAASYIPLHMQLEANGRNKVSVLTTKDSLTSGDENARFISPSHGHCGTEKYFQAGASDSDVHGIEGHLIGSEILLEGHENLSDRTGEQYMDENSEKDLDFLAGLFPEISEQSLTDVYAVNGGDLGASIDMLIQLEDDVPEDLLHVA</sequence>
<dbReference type="InterPro" id="IPR003892">
    <property type="entry name" value="CUE"/>
</dbReference>
<evidence type="ECO:0000259" key="1">
    <source>
        <dbReference type="PROSITE" id="PS51140"/>
    </source>
</evidence>
<feature type="domain" description="CUE" evidence="1">
    <location>
        <begin position="103"/>
        <end position="146"/>
    </location>
</feature>
<comment type="caution">
    <text evidence="2">The sequence shown here is derived from an EMBL/GenBank/DDBJ whole genome shotgun (WGS) entry which is preliminary data.</text>
</comment>
<protein>
    <recommendedName>
        <fullName evidence="1">CUE domain-containing protein</fullName>
    </recommendedName>
</protein>
<dbReference type="EMBL" id="JAFEMO010000004">
    <property type="protein sequence ID" value="KAH7572330.1"/>
    <property type="molecule type" value="Genomic_DNA"/>
</dbReference>
<accession>A0ABQ8I6T3</accession>
<name>A0ABQ8I6T3_9ROSI</name>
<keyword evidence="3" id="KW-1185">Reference proteome</keyword>
<organism evidence="2 3">
    <name type="scientific">Xanthoceras sorbifolium</name>
    <dbReference type="NCBI Taxonomy" id="99658"/>
    <lineage>
        <taxon>Eukaryota</taxon>
        <taxon>Viridiplantae</taxon>
        <taxon>Streptophyta</taxon>
        <taxon>Embryophyta</taxon>
        <taxon>Tracheophyta</taxon>
        <taxon>Spermatophyta</taxon>
        <taxon>Magnoliopsida</taxon>
        <taxon>eudicotyledons</taxon>
        <taxon>Gunneridae</taxon>
        <taxon>Pentapetalae</taxon>
        <taxon>rosids</taxon>
        <taxon>malvids</taxon>
        <taxon>Sapindales</taxon>
        <taxon>Sapindaceae</taxon>
        <taxon>Xanthoceroideae</taxon>
        <taxon>Xanthoceras</taxon>
    </lineage>
</organism>
<dbReference type="PROSITE" id="PS51140">
    <property type="entry name" value="CUE"/>
    <property type="match status" value="1"/>
</dbReference>
<dbReference type="InterPro" id="IPR038981">
    <property type="entry name" value="CID5/CID6"/>
</dbReference>
<proteinExistence type="predicted"/>
<dbReference type="PANTHER" id="PTHR37252:SF3">
    <property type="entry name" value="POLYADENYLATE-BINDING PROTEIN-INTERACTING PROTEIN 6"/>
    <property type="match status" value="1"/>
</dbReference>
<dbReference type="Proteomes" id="UP000827721">
    <property type="component" value="Unassembled WGS sequence"/>
</dbReference>
<dbReference type="PANTHER" id="PTHR37252">
    <property type="entry name" value="POLYADENYLATE-BINDING PROTEIN-INTERACTING PROTEIN 6"/>
    <property type="match status" value="1"/>
</dbReference>
<reference evidence="2 3" key="1">
    <citation type="submission" date="2021-02" db="EMBL/GenBank/DDBJ databases">
        <title>Plant Genome Project.</title>
        <authorList>
            <person name="Zhang R.-G."/>
        </authorList>
    </citation>
    <scope>NUCLEOTIDE SEQUENCE [LARGE SCALE GENOMIC DNA]</scope>
    <source>
        <tissue evidence="2">Leaves</tissue>
    </source>
</reference>
<evidence type="ECO:0000313" key="3">
    <source>
        <dbReference type="Proteomes" id="UP000827721"/>
    </source>
</evidence>
<dbReference type="Gene3D" id="1.10.8.10">
    <property type="entry name" value="DNA helicase RuvA subunit, C-terminal domain"/>
    <property type="match status" value="1"/>
</dbReference>
<evidence type="ECO:0000313" key="2">
    <source>
        <dbReference type="EMBL" id="KAH7572330.1"/>
    </source>
</evidence>